<dbReference type="Proteomes" id="UP000243515">
    <property type="component" value="Unassembled WGS sequence"/>
</dbReference>
<reference evidence="2 3" key="1">
    <citation type="journal article" date="2015" name="Environ. Microbiol.">
        <title>Metagenome sequence of Elaphomyces granulatus from sporocarp tissue reveals Ascomycota ectomycorrhizal fingerprints of genome expansion and a Proteobacteria-rich microbiome.</title>
        <authorList>
            <person name="Quandt C.A."/>
            <person name="Kohler A."/>
            <person name="Hesse C.N."/>
            <person name="Sharpton T.J."/>
            <person name="Martin F."/>
            <person name="Spatafora J.W."/>
        </authorList>
    </citation>
    <scope>NUCLEOTIDE SEQUENCE [LARGE SCALE GENOMIC DNA]</scope>
    <source>
        <strain evidence="2 3">OSC145934</strain>
    </source>
</reference>
<dbReference type="PANTHER" id="PTHR47843:SF5">
    <property type="entry name" value="BTB_POZ DOMAIN PROTEIN"/>
    <property type="match status" value="1"/>
</dbReference>
<organism evidence="2 3">
    <name type="scientific">Elaphomyces granulatus</name>
    <dbReference type="NCBI Taxonomy" id="519963"/>
    <lineage>
        <taxon>Eukaryota</taxon>
        <taxon>Fungi</taxon>
        <taxon>Dikarya</taxon>
        <taxon>Ascomycota</taxon>
        <taxon>Pezizomycotina</taxon>
        <taxon>Eurotiomycetes</taxon>
        <taxon>Eurotiomycetidae</taxon>
        <taxon>Eurotiales</taxon>
        <taxon>Elaphomycetaceae</taxon>
        <taxon>Elaphomyces</taxon>
    </lineage>
</organism>
<sequence>MPKKIKRKYGLFNFPPDLKPDPGDELVDALTGLFQKPKYSDLTIICGSHTFKVHRCIVCPRSDFFARACDGKFKEASSGIVELHEQPLLVEKMLEYLYTLDYTVCDQLNPVTEDSTKPCPIQPKPADTDDNLTIVTTDGASSDYDTLSFHILMYSLADRLFIRGLKALAKVNVVRELEQRLNAECFPSAVTDIYNSTPPHDRGLRDIAVDTTLSHLAELRRKDESGQAALPNSLLKQIPDYTYDLSVSMINKRTPEWGFSALDFS</sequence>
<comment type="caution">
    <text evidence="2">The sequence shown here is derived from an EMBL/GenBank/DDBJ whole genome shotgun (WGS) entry which is preliminary data.</text>
</comment>
<dbReference type="EMBL" id="NPHW01004960">
    <property type="protein sequence ID" value="OXV07290.1"/>
    <property type="molecule type" value="Genomic_DNA"/>
</dbReference>
<dbReference type="InterPro" id="IPR011333">
    <property type="entry name" value="SKP1/BTB/POZ_sf"/>
</dbReference>
<dbReference type="PANTHER" id="PTHR47843">
    <property type="entry name" value="BTB DOMAIN-CONTAINING PROTEIN-RELATED"/>
    <property type="match status" value="1"/>
</dbReference>
<dbReference type="OrthoDB" id="6359816at2759"/>
<name>A0A232LSZ8_9EURO</name>
<keyword evidence="3" id="KW-1185">Reference proteome</keyword>
<feature type="domain" description="BTB" evidence="1">
    <location>
        <begin position="40"/>
        <end position="106"/>
    </location>
</feature>
<evidence type="ECO:0000313" key="2">
    <source>
        <dbReference type="EMBL" id="OXV07290.1"/>
    </source>
</evidence>
<dbReference type="SUPFAM" id="SSF54695">
    <property type="entry name" value="POZ domain"/>
    <property type="match status" value="1"/>
</dbReference>
<dbReference type="AlphaFoldDB" id="A0A232LSZ8"/>
<dbReference type="Pfam" id="PF00651">
    <property type="entry name" value="BTB"/>
    <property type="match status" value="1"/>
</dbReference>
<dbReference type="InterPro" id="IPR000210">
    <property type="entry name" value="BTB/POZ_dom"/>
</dbReference>
<proteinExistence type="predicted"/>
<dbReference type="CDD" id="cd18186">
    <property type="entry name" value="BTB_POZ_ZBTB_KLHL-like"/>
    <property type="match status" value="1"/>
</dbReference>
<evidence type="ECO:0000259" key="1">
    <source>
        <dbReference type="PROSITE" id="PS50097"/>
    </source>
</evidence>
<dbReference type="Gene3D" id="3.30.710.10">
    <property type="entry name" value="Potassium Channel Kv1.1, Chain A"/>
    <property type="match status" value="1"/>
</dbReference>
<protein>
    <recommendedName>
        <fullName evidence="1">BTB domain-containing protein</fullName>
    </recommendedName>
</protein>
<gene>
    <name evidence="2" type="ORF">Egran_04945</name>
</gene>
<dbReference type="PROSITE" id="PS50097">
    <property type="entry name" value="BTB"/>
    <property type="match status" value="1"/>
</dbReference>
<evidence type="ECO:0000313" key="3">
    <source>
        <dbReference type="Proteomes" id="UP000243515"/>
    </source>
</evidence>
<accession>A0A232LSZ8</accession>